<dbReference type="OrthoDB" id="3989267at2"/>
<dbReference type="EMBL" id="AP023440">
    <property type="protein sequence ID" value="BCL32261.1"/>
    <property type="molecule type" value="Genomic_DNA"/>
</dbReference>
<organism evidence="2 3">
    <name type="scientific">Streptomyces aurantiacus</name>
    <dbReference type="NCBI Taxonomy" id="47760"/>
    <lineage>
        <taxon>Bacteria</taxon>
        <taxon>Bacillati</taxon>
        <taxon>Actinomycetota</taxon>
        <taxon>Actinomycetes</taxon>
        <taxon>Kitasatosporales</taxon>
        <taxon>Streptomycetaceae</taxon>
        <taxon>Streptomyces</taxon>
        <taxon>Streptomyces aurantiacus group</taxon>
    </lineage>
</organism>
<dbReference type="AlphaFoldDB" id="A0A7G1PCH3"/>
<dbReference type="KEGG" id="sgm:GCM10017557_71200"/>
<keyword evidence="3" id="KW-1185">Reference proteome</keyword>
<proteinExistence type="predicted"/>
<evidence type="ECO:0000313" key="3">
    <source>
        <dbReference type="Proteomes" id="UP000516444"/>
    </source>
</evidence>
<gene>
    <name evidence="2" type="ORF">GCM10017557_71200</name>
</gene>
<feature type="region of interest" description="Disordered" evidence="1">
    <location>
        <begin position="1"/>
        <end position="26"/>
    </location>
</feature>
<evidence type="ECO:0000256" key="1">
    <source>
        <dbReference type="SAM" id="MobiDB-lite"/>
    </source>
</evidence>
<dbReference type="RefSeq" id="WP_055513214.1">
    <property type="nucleotide sequence ID" value="NZ_AP023440.1"/>
</dbReference>
<dbReference type="Proteomes" id="UP000516444">
    <property type="component" value="Chromosome"/>
</dbReference>
<feature type="compositionally biased region" description="Basic and acidic residues" evidence="1">
    <location>
        <begin position="12"/>
        <end position="26"/>
    </location>
</feature>
<evidence type="ECO:0000313" key="2">
    <source>
        <dbReference type="EMBL" id="BCL32261.1"/>
    </source>
</evidence>
<reference evidence="2 3" key="1">
    <citation type="journal article" date="2014" name="Int. J. Syst. Evol. Microbiol.">
        <title>Complete genome sequence of Corynebacterium casei LMG S-19264T (=DSM 44701T), isolated from a smear-ripened cheese.</title>
        <authorList>
            <consortium name="US DOE Joint Genome Institute (JGI-PGF)"/>
            <person name="Walter F."/>
            <person name="Albersmeier A."/>
            <person name="Kalinowski J."/>
            <person name="Ruckert C."/>
        </authorList>
    </citation>
    <scope>NUCLEOTIDE SEQUENCE [LARGE SCALE GENOMIC DNA]</scope>
    <source>
        <strain evidence="2 3">JCM 4677</strain>
    </source>
</reference>
<protein>
    <submittedName>
        <fullName evidence="2">Uncharacterized protein</fullName>
    </submittedName>
</protein>
<sequence length="103" mass="11245">MAVFYLKHGKHPKEAEAQKPRLKDDPAQAALAPADGPALLVRIRETGGTLTVPDCGPKTRARWRAAYQRALQHGHVPNGCKLRVTGRDKGDMVLKIVDEQSAP</sequence>
<name>A0A7G1PCH3_9ACTN</name>
<accession>A0A7G1PCH3</accession>